<dbReference type="GO" id="GO:0004252">
    <property type="term" value="F:serine-type endopeptidase activity"/>
    <property type="evidence" value="ECO:0007669"/>
    <property type="project" value="InterPro"/>
</dbReference>
<dbReference type="Gene3D" id="3.40.50.1820">
    <property type="entry name" value="alpha/beta hydrolase"/>
    <property type="match status" value="1"/>
</dbReference>
<dbReference type="Pfam" id="PF13365">
    <property type="entry name" value="Trypsin_2"/>
    <property type="match status" value="1"/>
</dbReference>
<evidence type="ECO:0000313" key="3">
    <source>
        <dbReference type="Proteomes" id="UP000645555"/>
    </source>
</evidence>
<evidence type="ECO:0008006" key="4">
    <source>
        <dbReference type="Google" id="ProtNLM"/>
    </source>
</evidence>
<proteinExistence type="predicted"/>
<reference evidence="2" key="2">
    <citation type="submission" date="2020-09" db="EMBL/GenBank/DDBJ databases">
        <authorList>
            <person name="Sun Q."/>
            <person name="Ohkuma M."/>
        </authorList>
    </citation>
    <scope>NUCLEOTIDE SEQUENCE</scope>
    <source>
        <strain evidence="2">JCM 4956</strain>
    </source>
</reference>
<accession>A0A918NAU6</accession>
<comment type="caution">
    <text evidence="2">The sequence shown here is derived from an EMBL/GenBank/DDBJ whole genome shotgun (WGS) entry which is preliminary data.</text>
</comment>
<dbReference type="InterPro" id="IPR029058">
    <property type="entry name" value="AB_hydrolase_fold"/>
</dbReference>
<dbReference type="InterPro" id="IPR043504">
    <property type="entry name" value="Peptidase_S1_PA_chymotrypsin"/>
</dbReference>
<dbReference type="GO" id="GO:0006508">
    <property type="term" value="P:proteolysis"/>
    <property type="evidence" value="ECO:0007669"/>
    <property type="project" value="InterPro"/>
</dbReference>
<feature type="region of interest" description="Disordered" evidence="1">
    <location>
        <begin position="1"/>
        <end position="37"/>
    </location>
</feature>
<organism evidence="2 3">
    <name type="scientific">Streptomyces fructofermentans</name>
    <dbReference type="NCBI Taxonomy" id="152141"/>
    <lineage>
        <taxon>Bacteria</taxon>
        <taxon>Bacillati</taxon>
        <taxon>Actinomycetota</taxon>
        <taxon>Actinomycetes</taxon>
        <taxon>Kitasatosporales</taxon>
        <taxon>Streptomycetaceae</taxon>
        <taxon>Streptomyces</taxon>
    </lineage>
</organism>
<dbReference type="Proteomes" id="UP000645555">
    <property type="component" value="Unassembled WGS sequence"/>
</dbReference>
<evidence type="ECO:0000256" key="1">
    <source>
        <dbReference type="SAM" id="MobiDB-lite"/>
    </source>
</evidence>
<dbReference type="Gene3D" id="2.40.10.10">
    <property type="entry name" value="Trypsin-like serine proteases"/>
    <property type="match status" value="2"/>
</dbReference>
<dbReference type="SUPFAM" id="SSF50494">
    <property type="entry name" value="Trypsin-like serine proteases"/>
    <property type="match status" value="1"/>
</dbReference>
<dbReference type="AlphaFoldDB" id="A0A918NAU6"/>
<name>A0A918NAU6_9ACTN</name>
<keyword evidence="3" id="KW-1185">Reference proteome</keyword>
<gene>
    <name evidence="2" type="ORF">GCM10010515_25700</name>
</gene>
<feature type="region of interest" description="Disordered" evidence="1">
    <location>
        <begin position="381"/>
        <end position="401"/>
    </location>
</feature>
<dbReference type="SUPFAM" id="SSF53474">
    <property type="entry name" value="alpha/beta-Hydrolases"/>
    <property type="match status" value="1"/>
</dbReference>
<dbReference type="PANTHER" id="PTHR36234">
    <property type="entry name" value="LYSYL ENDOPEPTIDASE"/>
    <property type="match status" value="1"/>
</dbReference>
<feature type="compositionally biased region" description="Basic and acidic residues" evidence="1">
    <location>
        <begin position="24"/>
        <end position="37"/>
    </location>
</feature>
<dbReference type="InterPro" id="IPR009003">
    <property type="entry name" value="Peptidase_S1_PA"/>
</dbReference>
<protein>
    <recommendedName>
        <fullName evidence="4">Serine protease</fullName>
    </recommendedName>
</protein>
<evidence type="ECO:0000313" key="2">
    <source>
        <dbReference type="EMBL" id="GGX57035.1"/>
    </source>
</evidence>
<dbReference type="InterPro" id="IPR008353">
    <property type="entry name" value="Peptidase_S1B_tx"/>
</dbReference>
<dbReference type="EMBL" id="BMWD01000007">
    <property type="protein sequence ID" value="GGX57035.1"/>
    <property type="molecule type" value="Genomic_DNA"/>
</dbReference>
<reference evidence="2" key="1">
    <citation type="journal article" date="2014" name="Int. J. Syst. Evol. Microbiol.">
        <title>Complete genome sequence of Corynebacterium casei LMG S-19264T (=DSM 44701T), isolated from a smear-ripened cheese.</title>
        <authorList>
            <consortium name="US DOE Joint Genome Institute (JGI-PGF)"/>
            <person name="Walter F."/>
            <person name="Albersmeier A."/>
            <person name="Kalinowski J."/>
            <person name="Ruckert C."/>
        </authorList>
    </citation>
    <scope>NUCLEOTIDE SEQUENCE</scope>
    <source>
        <strain evidence="2">JCM 4956</strain>
    </source>
</reference>
<dbReference type="PANTHER" id="PTHR36234:SF5">
    <property type="entry name" value="LYSYL ENDOPEPTIDASE"/>
    <property type="match status" value="1"/>
</dbReference>
<dbReference type="RefSeq" id="WP_190035561.1">
    <property type="nucleotide sequence ID" value="NZ_BMWD01000007.1"/>
</dbReference>
<sequence>MTGSGRVRRAWEEQRAAAGRRYRQAGDERSAVRERRAAGMRFPDSPEAVDTRASRLMARGGVSEAIVAGVYSEALTKRRANERIIGIGNESQPWAFLPRGARAASSIARISVRHNGVDMPLGTGFMVSPRLLMTNQHVLEDEAFARRCFVEFNVQNTVDNTPDAAIRFALEPAVFFAADGELDFAVVAVAPAVDGRAAGDMFGWQRLSAQTGKAVVGEPVNVIGHPDGRFKEVVVRDNALELRLDDFLHYRTDTAPGSSGSPVFNDQWEVVALHHCGVAKEDEHGNALRKDGRIARPDDPDHLVDYVSNEGARISSVLRRLGAGEFDEGRRALLAEMGPESGLAVGSSFPPGASGALSTVGTASASGTPAPVVGPGAAGVVGASPDGLLSRPSTAVDGRRETAGAFPGLRGRAIGTRSHLVFLHGRRQHDDAPEDLRVHWTAGLNHGLTLAGLGTVEPATVWFPYYARLLMSALGQESAAGRRHFGDPSDPAAAEELDAGPEDTSYGRLVMAAAEARGLPPEDRAATEGARDLLSGGVKRALGFLADVTDLDALVIAGVFRDVDAYLTAPGVRDTVLDGVLKVLGEVPEGENIVLVAHSLGTVVGMDLVHRLPNDTNLSLLVTAGSPLGMDAVYDNLVVTGPDRRGPVTDWANTWSPADSVATGCPLPSAVWGPVTDLRVLNARGRAHKIEEYLAHPEVAGRIGRALRPTGQEP</sequence>
<dbReference type="PRINTS" id="PR01774">
    <property type="entry name" value="EXFOLTOXIN"/>
</dbReference>